<reference evidence="2 3" key="1">
    <citation type="submission" date="2023-07" db="EMBL/GenBank/DDBJ databases">
        <title>Paenibacillus sp. JX-17 nov. isolated from soil.</title>
        <authorList>
            <person name="Wan Y."/>
            <person name="Liu B."/>
        </authorList>
    </citation>
    <scope>NUCLEOTIDE SEQUENCE [LARGE SCALE GENOMIC DNA]</scope>
    <source>
        <strain evidence="2 3">JX-17</strain>
    </source>
</reference>
<feature type="region of interest" description="Disordered" evidence="1">
    <location>
        <begin position="1"/>
        <end position="20"/>
    </location>
</feature>
<comment type="caution">
    <text evidence="2">The sequence shown here is derived from an EMBL/GenBank/DDBJ whole genome shotgun (WGS) entry which is preliminary data.</text>
</comment>
<dbReference type="EMBL" id="JAUQTB010000001">
    <property type="protein sequence ID" value="MDO7905298.1"/>
    <property type="molecule type" value="Genomic_DNA"/>
</dbReference>
<gene>
    <name evidence="2" type="ORF">Q5741_02575</name>
</gene>
<evidence type="ECO:0000256" key="1">
    <source>
        <dbReference type="SAM" id="MobiDB-lite"/>
    </source>
</evidence>
<sequence>MSDHKHEQGHDHAHDHDHDHEEIVVTLTDEEGNDVDMVLIETFDVAESVYAILLERDNPESDGIILRVEEEDGETVLVNIEDEAEWNRVEEAYNQLVAEHE</sequence>
<dbReference type="Proteomes" id="UP001240171">
    <property type="component" value="Unassembled WGS sequence"/>
</dbReference>
<dbReference type="RefSeq" id="WP_305022470.1">
    <property type="nucleotide sequence ID" value="NZ_JAUQTB010000001.1"/>
</dbReference>
<protein>
    <submittedName>
        <fullName evidence="2">DUF1292 domain-containing protein</fullName>
    </submittedName>
</protein>
<keyword evidence="3" id="KW-1185">Reference proteome</keyword>
<proteinExistence type="predicted"/>
<dbReference type="InterPro" id="IPR009711">
    <property type="entry name" value="UPF0473"/>
</dbReference>
<accession>A0ABT9C7R4</accession>
<evidence type="ECO:0000313" key="2">
    <source>
        <dbReference type="EMBL" id="MDO7905298.1"/>
    </source>
</evidence>
<organism evidence="2 3">
    <name type="scientific">Paenibacillus lacisoli</name>
    <dbReference type="NCBI Taxonomy" id="3064525"/>
    <lineage>
        <taxon>Bacteria</taxon>
        <taxon>Bacillati</taxon>
        <taxon>Bacillota</taxon>
        <taxon>Bacilli</taxon>
        <taxon>Bacillales</taxon>
        <taxon>Paenibacillaceae</taxon>
        <taxon>Paenibacillus</taxon>
    </lineage>
</organism>
<name>A0ABT9C7R4_9BACL</name>
<dbReference type="Pfam" id="PF06949">
    <property type="entry name" value="DUF1292"/>
    <property type="match status" value="1"/>
</dbReference>
<evidence type="ECO:0000313" key="3">
    <source>
        <dbReference type="Proteomes" id="UP001240171"/>
    </source>
</evidence>